<dbReference type="AlphaFoldDB" id="A0A4U7AWH5"/>
<feature type="domain" description="RGS" evidence="1">
    <location>
        <begin position="30"/>
        <end position="87"/>
    </location>
</feature>
<proteinExistence type="predicted"/>
<accession>A0A4U7AWH5</accession>
<dbReference type="Proteomes" id="UP000308133">
    <property type="component" value="Unassembled WGS sequence"/>
</dbReference>
<evidence type="ECO:0000313" key="3">
    <source>
        <dbReference type="Proteomes" id="UP000308133"/>
    </source>
</evidence>
<reference evidence="2 3" key="1">
    <citation type="submission" date="2018-02" db="EMBL/GenBank/DDBJ databases">
        <title>Draft genome sequences of Elsinoe sp., causing black scab on jojoba.</title>
        <authorList>
            <person name="Stodart B."/>
            <person name="Jeffress S."/>
            <person name="Ash G."/>
            <person name="Arun Chinnappa K."/>
        </authorList>
    </citation>
    <scope>NUCLEOTIDE SEQUENCE [LARGE SCALE GENOMIC DNA]</scope>
    <source>
        <strain evidence="2 3">Hillstone_2</strain>
    </source>
</reference>
<protein>
    <recommendedName>
        <fullName evidence="1">RGS domain-containing protein</fullName>
    </recommendedName>
</protein>
<dbReference type="PROSITE" id="PS50132">
    <property type="entry name" value="RGS"/>
    <property type="match status" value="1"/>
</dbReference>
<evidence type="ECO:0000259" key="1">
    <source>
        <dbReference type="PROSITE" id="PS50132"/>
    </source>
</evidence>
<organism evidence="2 3">
    <name type="scientific">Elsinoe australis</name>
    <dbReference type="NCBI Taxonomy" id="40998"/>
    <lineage>
        <taxon>Eukaryota</taxon>
        <taxon>Fungi</taxon>
        <taxon>Dikarya</taxon>
        <taxon>Ascomycota</taxon>
        <taxon>Pezizomycotina</taxon>
        <taxon>Dothideomycetes</taxon>
        <taxon>Dothideomycetidae</taxon>
        <taxon>Myriangiales</taxon>
        <taxon>Elsinoaceae</taxon>
        <taxon>Elsinoe</taxon>
    </lineage>
</organism>
<dbReference type="InterPro" id="IPR016137">
    <property type="entry name" value="RGS"/>
</dbReference>
<name>A0A4U7AWH5_9PEZI</name>
<evidence type="ECO:0000313" key="2">
    <source>
        <dbReference type="EMBL" id="TKX20054.1"/>
    </source>
</evidence>
<comment type="caution">
    <text evidence="2">The sequence shown here is derived from an EMBL/GenBank/DDBJ whole genome shotgun (WGS) entry which is preliminary data.</text>
</comment>
<gene>
    <name evidence="2" type="ORF">C1H76_7736</name>
</gene>
<sequence length="147" mass="17033">MADIRTKDIPDAFKPLSDLDIRIRSKVTDAFSTFLRCPLVKEAFRQILQQRPTEENARFLDVTYLLRTEIFDNSVSEDSLIAYDAFLETVDLLTLELDATLHNVYIRLPINNAALVHGRKVDDFVSVLQNKETSLSWFDVKRNPRFI</sequence>
<dbReference type="EMBL" id="PTQR01000102">
    <property type="protein sequence ID" value="TKX20054.1"/>
    <property type="molecule type" value="Genomic_DNA"/>
</dbReference>